<gene>
    <name evidence="2" type="ORF">QYF61_017048</name>
</gene>
<evidence type="ECO:0000313" key="2">
    <source>
        <dbReference type="EMBL" id="KAK4808028.1"/>
    </source>
</evidence>
<feature type="region of interest" description="Disordered" evidence="1">
    <location>
        <begin position="204"/>
        <end position="297"/>
    </location>
</feature>
<name>A0AAN7NCT7_MYCAM</name>
<evidence type="ECO:0000313" key="3">
    <source>
        <dbReference type="Proteomes" id="UP001333110"/>
    </source>
</evidence>
<sequence>MKQQQRRPHASPEQAEILQGRLVTCKEPCSFSRRFLCQIFQMSFVKYLLKILQKASVWIGFVVPVETIISKVYPTKSPTRPGRLAKKRRGRLLSLLLSIIPTRIRNILGYPPADWGQSNVPKEIREALINPSNKANKRKRDDVALEEQESWLVILERDLPEDDSEDITYGSSEVETDSEEYKSQNDTEADLEFEEQDGTIMLKDSSDIQVEDLQPAGVSDTPELLAANMELRPEDPAGSSSGEDALDVASGDGDAQESEADVSSGDGSEQKADADCGDSSGLSQYRTRMEEANGLGD</sequence>
<dbReference type="Proteomes" id="UP001333110">
    <property type="component" value="Unassembled WGS sequence"/>
</dbReference>
<dbReference type="EMBL" id="JAUNZN010000026">
    <property type="protein sequence ID" value="KAK4808028.1"/>
    <property type="molecule type" value="Genomic_DNA"/>
</dbReference>
<proteinExistence type="predicted"/>
<reference evidence="2 3" key="1">
    <citation type="journal article" date="2023" name="J. Hered.">
        <title>Chromosome-level genome of the wood stork (Mycteria americana) provides insight into avian chromosome evolution.</title>
        <authorList>
            <person name="Flamio R. Jr."/>
            <person name="Ramstad K.M."/>
        </authorList>
    </citation>
    <scope>NUCLEOTIDE SEQUENCE [LARGE SCALE GENOMIC DNA]</scope>
    <source>
        <strain evidence="2">JAX WOST 10</strain>
    </source>
</reference>
<protein>
    <submittedName>
        <fullName evidence="2">Uncharacterized protein</fullName>
    </submittedName>
</protein>
<evidence type="ECO:0000256" key="1">
    <source>
        <dbReference type="SAM" id="MobiDB-lite"/>
    </source>
</evidence>
<accession>A0AAN7NCT7</accession>
<keyword evidence="3" id="KW-1185">Reference proteome</keyword>
<feature type="region of interest" description="Disordered" evidence="1">
    <location>
        <begin position="162"/>
        <end position="189"/>
    </location>
</feature>
<comment type="caution">
    <text evidence="2">The sequence shown here is derived from an EMBL/GenBank/DDBJ whole genome shotgun (WGS) entry which is preliminary data.</text>
</comment>
<organism evidence="2 3">
    <name type="scientific">Mycteria americana</name>
    <name type="common">Wood stork</name>
    <dbReference type="NCBI Taxonomy" id="33587"/>
    <lineage>
        <taxon>Eukaryota</taxon>
        <taxon>Metazoa</taxon>
        <taxon>Chordata</taxon>
        <taxon>Craniata</taxon>
        <taxon>Vertebrata</taxon>
        <taxon>Euteleostomi</taxon>
        <taxon>Archelosauria</taxon>
        <taxon>Archosauria</taxon>
        <taxon>Dinosauria</taxon>
        <taxon>Saurischia</taxon>
        <taxon>Theropoda</taxon>
        <taxon>Coelurosauria</taxon>
        <taxon>Aves</taxon>
        <taxon>Neognathae</taxon>
        <taxon>Neoaves</taxon>
        <taxon>Aequornithes</taxon>
        <taxon>Ciconiiformes</taxon>
        <taxon>Ciconiidae</taxon>
        <taxon>Mycteria</taxon>
    </lineage>
</organism>
<dbReference type="AlphaFoldDB" id="A0AAN7NCT7"/>